<keyword evidence="2" id="KW-0472">Membrane</keyword>
<feature type="compositionally biased region" description="Low complexity" evidence="1">
    <location>
        <begin position="389"/>
        <end position="407"/>
    </location>
</feature>
<feature type="compositionally biased region" description="Low complexity" evidence="1">
    <location>
        <begin position="417"/>
        <end position="430"/>
    </location>
</feature>
<name>A0A8E2EK48_9PEZI</name>
<keyword evidence="2" id="KW-0812">Transmembrane</keyword>
<dbReference type="OrthoDB" id="5431149at2759"/>
<feature type="transmembrane region" description="Helical" evidence="2">
    <location>
        <begin position="136"/>
        <end position="156"/>
    </location>
</feature>
<dbReference type="EMBL" id="KV744821">
    <property type="protein sequence ID" value="OCK85301.1"/>
    <property type="molecule type" value="Genomic_DNA"/>
</dbReference>
<evidence type="ECO:0000256" key="1">
    <source>
        <dbReference type="SAM" id="MobiDB-lite"/>
    </source>
</evidence>
<dbReference type="AlphaFoldDB" id="A0A8E2EK48"/>
<accession>A0A8E2EK48</accession>
<proteinExistence type="predicted"/>
<gene>
    <name evidence="3" type="ORF">K432DRAFT_413399</name>
</gene>
<keyword evidence="2" id="KW-1133">Transmembrane helix</keyword>
<feature type="transmembrane region" description="Helical" evidence="2">
    <location>
        <begin position="91"/>
        <end position="113"/>
    </location>
</feature>
<dbReference type="Proteomes" id="UP000250266">
    <property type="component" value="Unassembled WGS sequence"/>
</dbReference>
<organism evidence="3 4">
    <name type="scientific">Lepidopterella palustris CBS 459.81</name>
    <dbReference type="NCBI Taxonomy" id="1314670"/>
    <lineage>
        <taxon>Eukaryota</taxon>
        <taxon>Fungi</taxon>
        <taxon>Dikarya</taxon>
        <taxon>Ascomycota</taxon>
        <taxon>Pezizomycotina</taxon>
        <taxon>Dothideomycetes</taxon>
        <taxon>Pleosporomycetidae</taxon>
        <taxon>Mytilinidiales</taxon>
        <taxon>Argynnaceae</taxon>
        <taxon>Lepidopterella</taxon>
    </lineage>
</organism>
<feature type="compositionally biased region" description="Low complexity" evidence="1">
    <location>
        <begin position="365"/>
        <end position="374"/>
    </location>
</feature>
<evidence type="ECO:0000256" key="2">
    <source>
        <dbReference type="SAM" id="Phobius"/>
    </source>
</evidence>
<feature type="region of interest" description="Disordered" evidence="1">
    <location>
        <begin position="295"/>
        <end position="467"/>
    </location>
</feature>
<sequence>MATAGNNNLASHRLFISILGVVTWVITAVSTVFAILDAASLVVASITFGGLAVAAASLAVVSLCAVGLFLIQYIWRRDGSRLQPKRRRLPLALACILSSATSLILSLITLILVDVNFKEVTQATTGSWTRQLPVKFAIWALACVGQMAFYSSALTISHKSGKRQTPVFAPEPRDSVMSDIREPTPPMPLQIFPTSFAHKVSLASLPSPTFSTTSSQSLRSWRESLQQIVRPVTSRTKLIARHSSLGRDSKSIHSDAQSIDITTLPDGFDTWDTSSVDPQVRDAVMQSVPSRGRVLETIPGSRPASPARALDGPFPFPSSGRQSPALSLPPKIYSDSSRPPSPALSEAHIHPLFRTDSPTPPPAATPGTVVTASPLSGQVISCPPRPYSRMRSNSAARSNSRAASPSPLAKARSFHGSSSRTPSPPSREMTPPIPDFILTSSPRSSFGGGQFPRKISLQSDARRRCEA</sequence>
<evidence type="ECO:0000313" key="3">
    <source>
        <dbReference type="EMBL" id="OCK85301.1"/>
    </source>
</evidence>
<feature type="transmembrane region" description="Helical" evidence="2">
    <location>
        <begin position="42"/>
        <end position="71"/>
    </location>
</feature>
<reference evidence="3 4" key="1">
    <citation type="journal article" date="2016" name="Nat. Commun.">
        <title>Ectomycorrhizal ecology is imprinted in the genome of the dominant symbiotic fungus Cenococcum geophilum.</title>
        <authorList>
            <consortium name="DOE Joint Genome Institute"/>
            <person name="Peter M."/>
            <person name="Kohler A."/>
            <person name="Ohm R.A."/>
            <person name="Kuo A."/>
            <person name="Krutzmann J."/>
            <person name="Morin E."/>
            <person name="Arend M."/>
            <person name="Barry K.W."/>
            <person name="Binder M."/>
            <person name="Choi C."/>
            <person name="Clum A."/>
            <person name="Copeland A."/>
            <person name="Grisel N."/>
            <person name="Haridas S."/>
            <person name="Kipfer T."/>
            <person name="LaButti K."/>
            <person name="Lindquist E."/>
            <person name="Lipzen A."/>
            <person name="Maire R."/>
            <person name="Meier B."/>
            <person name="Mihaltcheva S."/>
            <person name="Molinier V."/>
            <person name="Murat C."/>
            <person name="Poggeler S."/>
            <person name="Quandt C.A."/>
            <person name="Sperisen C."/>
            <person name="Tritt A."/>
            <person name="Tisserant E."/>
            <person name="Crous P.W."/>
            <person name="Henrissat B."/>
            <person name="Nehls U."/>
            <person name="Egli S."/>
            <person name="Spatafora J.W."/>
            <person name="Grigoriev I.V."/>
            <person name="Martin F.M."/>
        </authorList>
    </citation>
    <scope>NUCLEOTIDE SEQUENCE [LARGE SCALE GENOMIC DNA]</scope>
    <source>
        <strain evidence="3 4">CBS 459.81</strain>
    </source>
</reference>
<feature type="transmembrane region" description="Helical" evidence="2">
    <location>
        <begin position="14"/>
        <end position="36"/>
    </location>
</feature>
<protein>
    <submittedName>
        <fullName evidence="3">Uncharacterized protein</fullName>
    </submittedName>
</protein>
<keyword evidence="4" id="KW-1185">Reference proteome</keyword>
<evidence type="ECO:0000313" key="4">
    <source>
        <dbReference type="Proteomes" id="UP000250266"/>
    </source>
</evidence>